<accession>A0AA38C5Y4</accession>
<protein>
    <submittedName>
        <fullName evidence="1">Uncharacterized protein</fullName>
    </submittedName>
</protein>
<organism evidence="1 2">
    <name type="scientific">Taxus chinensis</name>
    <name type="common">Chinese yew</name>
    <name type="synonym">Taxus wallichiana var. chinensis</name>
    <dbReference type="NCBI Taxonomy" id="29808"/>
    <lineage>
        <taxon>Eukaryota</taxon>
        <taxon>Viridiplantae</taxon>
        <taxon>Streptophyta</taxon>
        <taxon>Embryophyta</taxon>
        <taxon>Tracheophyta</taxon>
        <taxon>Spermatophyta</taxon>
        <taxon>Pinopsida</taxon>
        <taxon>Pinidae</taxon>
        <taxon>Conifers II</taxon>
        <taxon>Cupressales</taxon>
        <taxon>Taxaceae</taxon>
        <taxon>Taxus</taxon>
    </lineage>
</organism>
<comment type="caution">
    <text evidence="1">The sequence shown here is derived from an EMBL/GenBank/DDBJ whole genome shotgun (WGS) entry which is preliminary data.</text>
</comment>
<dbReference type="Proteomes" id="UP000824469">
    <property type="component" value="Unassembled WGS sequence"/>
</dbReference>
<dbReference type="AlphaFoldDB" id="A0AA38C5Y4"/>
<keyword evidence="2" id="KW-1185">Reference proteome</keyword>
<dbReference type="EMBL" id="JAHRHJ020003813">
    <property type="protein sequence ID" value="KAH9290854.1"/>
    <property type="molecule type" value="Genomic_DNA"/>
</dbReference>
<evidence type="ECO:0000313" key="1">
    <source>
        <dbReference type="EMBL" id="KAH9290854.1"/>
    </source>
</evidence>
<gene>
    <name evidence="1" type="ORF">KI387_034971</name>
</gene>
<reference evidence="1 2" key="1">
    <citation type="journal article" date="2021" name="Nat. Plants">
        <title>The Taxus genome provides insights into paclitaxel biosynthesis.</title>
        <authorList>
            <person name="Xiong X."/>
            <person name="Gou J."/>
            <person name="Liao Q."/>
            <person name="Li Y."/>
            <person name="Zhou Q."/>
            <person name="Bi G."/>
            <person name="Li C."/>
            <person name="Du R."/>
            <person name="Wang X."/>
            <person name="Sun T."/>
            <person name="Guo L."/>
            <person name="Liang H."/>
            <person name="Lu P."/>
            <person name="Wu Y."/>
            <person name="Zhang Z."/>
            <person name="Ro D.K."/>
            <person name="Shang Y."/>
            <person name="Huang S."/>
            <person name="Yan J."/>
        </authorList>
    </citation>
    <scope>NUCLEOTIDE SEQUENCE [LARGE SCALE GENOMIC DNA]</scope>
    <source>
        <strain evidence="1">Ta-2019</strain>
    </source>
</reference>
<sequence length="71" mass="8159">NLHCMGVRKILLNSPKRPINMVAIQGTMEANRLKMKRLTVYLNFPMKDPFYVALRIIKSREVASLMILISA</sequence>
<feature type="non-terminal residue" evidence="1">
    <location>
        <position position="71"/>
    </location>
</feature>
<feature type="non-terminal residue" evidence="1">
    <location>
        <position position="1"/>
    </location>
</feature>
<proteinExistence type="predicted"/>
<evidence type="ECO:0000313" key="2">
    <source>
        <dbReference type="Proteomes" id="UP000824469"/>
    </source>
</evidence>
<name>A0AA38C5Y4_TAXCH</name>